<dbReference type="GO" id="GO:0005049">
    <property type="term" value="F:nuclear export signal receptor activity"/>
    <property type="evidence" value="ECO:0007669"/>
    <property type="project" value="InterPro"/>
</dbReference>
<dbReference type="AlphaFoldDB" id="U6L0I2"/>
<dbReference type="VEuPathDB" id="ToxoDB:ETH_00011775"/>
<accession>U6L0I2</accession>
<evidence type="ECO:0000256" key="2">
    <source>
        <dbReference type="ARBA" id="ARBA00004496"/>
    </source>
</evidence>
<evidence type="ECO:0000256" key="6">
    <source>
        <dbReference type="ARBA" id="ARBA00022927"/>
    </source>
</evidence>
<evidence type="ECO:0000256" key="4">
    <source>
        <dbReference type="ARBA" id="ARBA00022448"/>
    </source>
</evidence>
<dbReference type="OMA" id="DCFHELC"/>
<dbReference type="Pfam" id="PF25795">
    <property type="entry name" value="TPR_XPO7"/>
    <property type="match status" value="1"/>
</dbReference>
<dbReference type="Proteomes" id="UP000030747">
    <property type="component" value="Unassembled WGS sequence"/>
</dbReference>
<evidence type="ECO:0000256" key="7">
    <source>
        <dbReference type="ARBA" id="ARBA00023242"/>
    </source>
</evidence>
<evidence type="ECO:0000313" key="11">
    <source>
        <dbReference type="Proteomes" id="UP000030747"/>
    </source>
</evidence>
<keyword evidence="6" id="KW-0653">Protein transport</keyword>
<keyword evidence="8" id="KW-0472">Membrane</keyword>
<evidence type="ECO:0000256" key="1">
    <source>
        <dbReference type="ARBA" id="ARBA00004123"/>
    </source>
</evidence>
<dbReference type="GO" id="GO:0006611">
    <property type="term" value="P:protein export from nucleus"/>
    <property type="evidence" value="ECO:0007669"/>
    <property type="project" value="TreeGrafter"/>
</dbReference>
<comment type="similarity">
    <text evidence="3">Belongs to the exportin family.</text>
</comment>
<evidence type="ECO:0000256" key="3">
    <source>
        <dbReference type="ARBA" id="ARBA00009466"/>
    </source>
</evidence>
<dbReference type="InterPro" id="IPR011989">
    <property type="entry name" value="ARM-like"/>
</dbReference>
<keyword evidence="8" id="KW-1133">Transmembrane helix</keyword>
<dbReference type="SMART" id="SM00913">
    <property type="entry name" value="IBN_N"/>
    <property type="match status" value="1"/>
</dbReference>
<dbReference type="GO" id="GO:0005643">
    <property type="term" value="C:nuclear pore"/>
    <property type="evidence" value="ECO:0007669"/>
    <property type="project" value="TreeGrafter"/>
</dbReference>
<evidence type="ECO:0000256" key="5">
    <source>
        <dbReference type="ARBA" id="ARBA00022490"/>
    </source>
</evidence>
<evidence type="ECO:0000313" key="10">
    <source>
        <dbReference type="EMBL" id="CDJ41270.1"/>
    </source>
</evidence>
<protein>
    <submittedName>
        <fullName evidence="10">Exportin 7, putative</fullName>
    </submittedName>
</protein>
<dbReference type="VEuPathDB" id="ToxoDB:ETH2_0513200"/>
<dbReference type="GO" id="GO:0005737">
    <property type="term" value="C:cytoplasm"/>
    <property type="evidence" value="ECO:0007669"/>
    <property type="project" value="UniProtKB-SubCell"/>
</dbReference>
<evidence type="ECO:0000259" key="9">
    <source>
        <dbReference type="PROSITE" id="PS50166"/>
    </source>
</evidence>
<organism evidence="10 11">
    <name type="scientific">Eimeria tenella</name>
    <name type="common">Coccidian parasite</name>
    <dbReference type="NCBI Taxonomy" id="5802"/>
    <lineage>
        <taxon>Eukaryota</taxon>
        <taxon>Sar</taxon>
        <taxon>Alveolata</taxon>
        <taxon>Apicomplexa</taxon>
        <taxon>Conoidasida</taxon>
        <taxon>Coccidia</taxon>
        <taxon>Eucoccidiorida</taxon>
        <taxon>Eimeriorina</taxon>
        <taxon>Eimeriidae</taxon>
        <taxon>Eimeria</taxon>
    </lineage>
</organism>
<dbReference type="Gene3D" id="1.25.10.10">
    <property type="entry name" value="Leucine-rich Repeat Variant"/>
    <property type="match status" value="1"/>
</dbReference>
<keyword evidence="7" id="KW-0539">Nucleus</keyword>
<dbReference type="InterPro" id="IPR001494">
    <property type="entry name" value="Importin-beta_N"/>
</dbReference>
<dbReference type="PANTHER" id="PTHR12596:SF2">
    <property type="entry name" value="EXPORTIN-7 ISOFORM X1"/>
    <property type="match status" value="1"/>
</dbReference>
<dbReference type="PROSITE" id="PS50166">
    <property type="entry name" value="IMPORTIN_B_NT"/>
    <property type="match status" value="1"/>
</dbReference>
<evidence type="ECO:0000256" key="8">
    <source>
        <dbReference type="SAM" id="Phobius"/>
    </source>
</evidence>
<comment type="subcellular location">
    <subcellularLocation>
        <location evidence="2">Cytoplasm</location>
    </subcellularLocation>
    <subcellularLocation>
        <location evidence="1">Nucleus</location>
    </subcellularLocation>
</comment>
<sequence>MADLAEVQQLELLCQAFYGGGGKEEQNEAHKVLLPLVNNPENMPRLQAVLAHSSNLQALLFASSGLMNLFTRYWGQISDKQKEETRNFLLNYLYQRSADLLHNAHEILGHLIRLLCRIVKLSWFEDVDKAKLTQEMQPKIGSHMSRLRRVAFSFRDIALPSILKVAVKTLQQFDAGAIRVPNEEEETRLLKQVLQLALNCLSFDFMGTMADDTTDEQNTVMIPQGWSEFREETFPRMFFSLYNACWHKTPHRPRVECARLCLSCLVLISAFRRSFFETTAIRNKYMGELILGTFQIIKTRTGLSDDMCYHEFCRLIGKVNTSHHLSELCASEPFREFPQHLFDFTMESLKSWQRMPNSKHYLLGVWAHMISPLLFYKQRVPKDLELYIERITAAFIMSRMCVAEAIAEDSDSCDWESPLNNEVLRQEQLEVLSQLARCRYTKTARMVHDLFEETKAKAQSGEMNRKVFEEKITWLVYLIGALVGSNWTGRLPDVHVEDASSETVQMANAGLSKLVLTLIEETKCEGTPETLELAFLYFLDQFRKLFIGQFARTLDSPSAFATALGAADDKAIVATLVSKIGFNLQHRVNMPECIKKSMDLLFEFVAGVHIVHWISRAPELIVTGRLLLETPTGAYFLTNHCSAEFKFLSMRRYSRLRTTYYLTLGTLLFYQQQKTTVSFEQFVQPMDAIFLSLWQQTDEGRNPASIRNPLCRDPLIGLVRDLRGLSFASGLSSTYTVLFDWLMSPWKKINGTTRMAIFSWAADAWWDDAEVLVPLLKFIADFVNNRGGNRIHFVESSANGIRLFKEASSVVLKYGNRILQKQDFSDPYKEKYKGMAVALQILSNIIRGSYCHYEVFEVYGDTVLNDSLRLALQMCLAIPQDDLMAYLKSLGAVYSFLEVATESFMQNILELPPAHLAQLLRCVEDGLCAQETVLMLSCATLGNFVEFIFKYRNSEEKEGEAVRAFLEAQPGSLPRMLQLIFQLLMTGQLPNLFSISGVLLGLILLQENEYLKLKQQIIEQQIECKRPQVEGFFTALMLNIEEDLETANKDKFMRNLYHFAHDIRKSTRVHLINSSLLLEWQVERKLDLQG</sequence>
<dbReference type="GeneID" id="25251531"/>
<name>U6L0I2_EIMTE</name>
<dbReference type="RefSeq" id="XP_013232020.1">
    <property type="nucleotide sequence ID" value="XM_013376566.1"/>
</dbReference>
<dbReference type="InterPro" id="IPR044189">
    <property type="entry name" value="XPO4/7-like"/>
</dbReference>
<keyword evidence="5" id="KW-0963">Cytoplasm</keyword>
<keyword evidence="11" id="KW-1185">Reference proteome</keyword>
<keyword evidence="4" id="KW-0813">Transport</keyword>
<feature type="transmembrane region" description="Helical" evidence="8">
    <location>
        <begin position="979"/>
        <end position="1005"/>
    </location>
</feature>
<dbReference type="SUPFAM" id="SSF48371">
    <property type="entry name" value="ARM repeat"/>
    <property type="match status" value="1"/>
</dbReference>
<keyword evidence="8" id="KW-0812">Transmembrane</keyword>
<reference evidence="10" key="2">
    <citation type="submission" date="2013-10" db="EMBL/GenBank/DDBJ databases">
        <authorList>
            <person name="Aslett M."/>
        </authorList>
    </citation>
    <scope>NUCLEOTIDE SEQUENCE [LARGE SCALE GENOMIC DNA]</scope>
    <source>
        <strain evidence="10">Houghton</strain>
    </source>
</reference>
<feature type="domain" description="Importin N-terminal" evidence="9">
    <location>
        <begin position="29"/>
        <end position="95"/>
    </location>
</feature>
<dbReference type="PANTHER" id="PTHR12596">
    <property type="entry name" value="EXPORTIN 4,7-RELATED"/>
    <property type="match status" value="1"/>
</dbReference>
<dbReference type="GO" id="GO:0031267">
    <property type="term" value="F:small GTPase binding"/>
    <property type="evidence" value="ECO:0007669"/>
    <property type="project" value="InterPro"/>
</dbReference>
<dbReference type="OrthoDB" id="244158at2759"/>
<dbReference type="InterPro" id="IPR057947">
    <property type="entry name" value="TPR_XPO7/RBP17"/>
</dbReference>
<dbReference type="InterPro" id="IPR016024">
    <property type="entry name" value="ARM-type_fold"/>
</dbReference>
<dbReference type="Pfam" id="PF03810">
    <property type="entry name" value="IBN_N"/>
    <property type="match status" value="1"/>
</dbReference>
<reference evidence="10" key="1">
    <citation type="submission" date="2013-10" db="EMBL/GenBank/DDBJ databases">
        <title>Genomic analysis of the causative agents of coccidiosis in chickens.</title>
        <authorList>
            <person name="Reid A.J."/>
            <person name="Blake D."/>
            <person name="Billington K."/>
            <person name="Browne H."/>
            <person name="Dunn M."/>
            <person name="Hung S."/>
            <person name="Kawahara F."/>
            <person name="Miranda-Saavedra D."/>
            <person name="Mourier T."/>
            <person name="Nagra H."/>
            <person name="Otto T.D."/>
            <person name="Rawlings N."/>
            <person name="Sanchez A."/>
            <person name="Sanders M."/>
            <person name="Subramaniam C."/>
            <person name="Tay Y."/>
            <person name="Dear P."/>
            <person name="Doerig C."/>
            <person name="Gruber A."/>
            <person name="Parkinson J."/>
            <person name="Shirley M."/>
            <person name="Wan K.L."/>
            <person name="Berriman M."/>
            <person name="Tomley F."/>
            <person name="Pain A."/>
        </authorList>
    </citation>
    <scope>NUCLEOTIDE SEQUENCE [LARGE SCALE GENOMIC DNA]</scope>
    <source>
        <strain evidence="10">Houghton</strain>
    </source>
</reference>
<proteinExistence type="inferred from homology"/>
<gene>
    <name evidence="10" type="ORF">ETH_00011775</name>
</gene>
<dbReference type="EMBL" id="HG675579">
    <property type="protein sequence ID" value="CDJ41270.1"/>
    <property type="molecule type" value="Genomic_DNA"/>
</dbReference>